<keyword evidence="2" id="KW-0732">Signal</keyword>
<evidence type="ECO:0000256" key="1">
    <source>
        <dbReference type="SAM" id="MobiDB-lite"/>
    </source>
</evidence>
<accession>A0A8A1LAQ4</accession>
<dbReference type="Proteomes" id="UP000663419">
    <property type="component" value="Chromosome 1"/>
</dbReference>
<sequence>MVSWLLSLRIVSVSVFFLPSVKLSHILGWGFCSSTSGQDLELELALFQLQDIDAIARSERERIPEPLESQRIWETLNQLSKATYHIYGWRTSPRAHLRSTLSQGPDKTERSRSQPPHLSTPQEKKEKRKKKKKRKEGKKETPPFGMRPRCRRLH</sequence>
<dbReference type="AlphaFoldDB" id="A0A8A1LAQ4"/>
<feature type="region of interest" description="Disordered" evidence="1">
    <location>
        <begin position="96"/>
        <end position="154"/>
    </location>
</feature>
<proteinExistence type="predicted"/>
<reference evidence="3" key="1">
    <citation type="submission" date="2021-01" db="EMBL/GenBank/DDBJ databases">
        <title>Chromosome-level genome assembly of a human fungal pathogen reveals clustering of transcriptionally co-regulated genes.</title>
        <authorList>
            <person name="Voorhies M."/>
            <person name="Cohen S."/>
            <person name="Shea T.P."/>
            <person name="Petrus S."/>
            <person name="Munoz J.F."/>
            <person name="Poplawski S."/>
            <person name="Goldman W.E."/>
            <person name="Michael T."/>
            <person name="Cuomo C.A."/>
            <person name="Sil A."/>
            <person name="Beyhan S."/>
        </authorList>
    </citation>
    <scope>NUCLEOTIDE SEQUENCE</scope>
    <source>
        <strain evidence="3">H88</strain>
    </source>
</reference>
<evidence type="ECO:0000256" key="2">
    <source>
        <dbReference type="SAM" id="SignalP"/>
    </source>
</evidence>
<organism evidence="3 4">
    <name type="scientific">Ajellomyces capsulatus (strain H88)</name>
    <name type="common">Darling's disease fungus</name>
    <name type="synonym">Histoplasma capsulatum</name>
    <dbReference type="NCBI Taxonomy" id="544711"/>
    <lineage>
        <taxon>Eukaryota</taxon>
        <taxon>Fungi</taxon>
        <taxon>Dikarya</taxon>
        <taxon>Ascomycota</taxon>
        <taxon>Pezizomycotina</taxon>
        <taxon>Eurotiomycetes</taxon>
        <taxon>Eurotiomycetidae</taxon>
        <taxon>Onygenales</taxon>
        <taxon>Ajellomycetaceae</taxon>
        <taxon>Histoplasma</taxon>
    </lineage>
</organism>
<feature type="chain" id="PRO_5034805661" evidence="2">
    <location>
        <begin position="24"/>
        <end position="154"/>
    </location>
</feature>
<evidence type="ECO:0000313" key="4">
    <source>
        <dbReference type="Proteomes" id="UP000663419"/>
    </source>
</evidence>
<dbReference type="EMBL" id="CP069102">
    <property type="protein sequence ID" value="QSS49142.1"/>
    <property type="molecule type" value="Genomic_DNA"/>
</dbReference>
<protein>
    <submittedName>
        <fullName evidence="3">Uncharacterized protein</fullName>
    </submittedName>
</protein>
<name>A0A8A1LAQ4_AJEC8</name>
<gene>
    <name evidence="3" type="ORF">I7I53_09417</name>
</gene>
<evidence type="ECO:0000313" key="3">
    <source>
        <dbReference type="EMBL" id="QSS49142.1"/>
    </source>
</evidence>
<feature type="signal peptide" evidence="2">
    <location>
        <begin position="1"/>
        <end position="23"/>
    </location>
</feature>
<dbReference type="VEuPathDB" id="FungiDB:I7I53_09417"/>
<feature type="compositionally biased region" description="Basic residues" evidence="1">
    <location>
        <begin position="126"/>
        <end position="136"/>
    </location>
</feature>